<dbReference type="EMBL" id="CAMXCT020000767">
    <property type="protein sequence ID" value="CAL1136378.1"/>
    <property type="molecule type" value="Genomic_DNA"/>
</dbReference>
<dbReference type="AlphaFoldDB" id="A0A9P1C2N5"/>
<dbReference type="EMBL" id="CAMXCT030000767">
    <property type="protein sequence ID" value="CAL4770315.1"/>
    <property type="molecule type" value="Genomic_DNA"/>
</dbReference>
<dbReference type="OrthoDB" id="412109at2759"/>
<organism evidence="1">
    <name type="scientific">Cladocopium goreaui</name>
    <dbReference type="NCBI Taxonomy" id="2562237"/>
    <lineage>
        <taxon>Eukaryota</taxon>
        <taxon>Sar</taxon>
        <taxon>Alveolata</taxon>
        <taxon>Dinophyceae</taxon>
        <taxon>Suessiales</taxon>
        <taxon>Symbiodiniaceae</taxon>
        <taxon>Cladocopium</taxon>
    </lineage>
</organism>
<keyword evidence="4" id="KW-1185">Reference proteome</keyword>
<dbReference type="InterPro" id="IPR036770">
    <property type="entry name" value="Ankyrin_rpt-contain_sf"/>
</dbReference>
<evidence type="ECO:0000313" key="4">
    <source>
        <dbReference type="Proteomes" id="UP001152797"/>
    </source>
</evidence>
<evidence type="ECO:0000313" key="2">
    <source>
        <dbReference type="EMBL" id="CAL1136378.1"/>
    </source>
</evidence>
<protein>
    <submittedName>
        <fullName evidence="3">Mannosyltransferase KTR3</fullName>
    </submittedName>
</protein>
<dbReference type="Proteomes" id="UP001152797">
    <property type="component" value="Unassembled WGS sequence"/>
</dbReference>
<keyword evidence="3" id="KW-0328">Glycosyltransferase</keyword>
<dbReference type="SUPFAM" id="SSF48403">
    <property type="entry name" value="Ankyrin repeat"/>
    <property type="match status" value="1"/>
</dbReference>
<accession>A0A9P1C2N5</accession>
<sequence>MVSAAAVNGLLTNISFHQIGGRCRLVCEDDVVSCLKGDKMVSERFRAIKKKTMEKEAKETARQARQCQQLLQRDREMVISWLKQRKFDLDVNAEKKSFFCWRSYPILEAARDKDWHMICLLLYFGADPFQRDSRGKTVFDFLSSEVMKEKVSSMYAKSRAGPQESILGRS</sequence>
<dbReference type="EMBL" id="CAMXCT010000767">
    <property type="protein sequence ID" value="CAI3983003.1"/>
    <property type="molecule type" value="Genomic_DNA"/>
</dbReference>
<reference evidence="2" key="2">
    <citation type="submission" date="2024-04" db="EMBL/GenBank/DDBJ databases">
        <authorList>
            <person name="Chen Y."/>
            <person name="Shah S."/>
            <person name="Dougan E. K."/>
            <person name="Thang M."/>
            <person name="Chan C."/>
        </authorList>
    </citation>
    <scope>NUCLEOTIDE SEQUENCE [LARGE SCALE GENOMIC DNA]</scope>
</reference>
<name>A0A9P1C2N5_9DINO</name>
<comment type="caution">
    <text evidence="1">The sequence shown here is derived from an EMBL/GenBank/DDBJ whole genome shotgun (WGS) entry which is preliminary data.</text>
</comment>
<proteinExistence type="predicted"/>
<dbReference type="GO" id="GO:0016757">
    <property type="term" value="F:glycosyltransferase activity"/>
    <property type="evidence" value="ECO:0007669"/>
    <property type="project" value="UniProtKB-KW"/>
</dbReference>
<dbReference type="Gene3D" id="1.25.40.20">
    <property type="entry name" value="Ankyrin repeat-containing domain"/>
    <property type="match status" value="1"/>
</dbReference>
<evidence type="ECO:0000313" key="3">
    <source>
        <dbReference type="EMBL" id="CAL4770315.1"/>
    </source>
</evidence>
<evidence type="ECO:0000313" key="1">
    <source>
        <dbReference type="EMBL" id="CAI3983003.1"/>
    </source>
</evidence>
<reference evidence="1" key="1">
    <citation type="submission" date="2022-10" db="EMBL/GenBank/DDBJ databases">
        <authorList>
            <person name="Chen Y."/>
            <person name="Dougan E. K."/>
            <person name="Chan C."/>
            <person name="Rhodes N."/>
            <person name="Thang M."/>
        </authorList>
    </citation>
    <scope>NUCLEOTIDE SEQUENCE</scope>
</reference>
<keyword evidence="3" id="KW-0808">Transferase</keyword>
<gene>
    <name evidence="1" type="ORF">C1SCF055_LOCUS10655</name>
</gene>